<accession>A0A4U5P8Z6</accession>
<dbReference type="PANTHER" id="PTHR10131">
    <property type="entry name" value="TNF RECEPTOR ASSOCIATED FACTOR"/>
    <property type="match status" value="1"/>
</dbReference>
<dbReference type="OrthoDB" id="6499288at2759"/>
<dbReference type="Gene3D" id="2.60.210.10">
    <property type="entry name" value="Apoptosis, Tumor Necrosis Factor Receptor Associated Protein 2, Chain A"/>
    <property type="match status" value="1"/>
</dbReference>
<evidence type="ECO:0000313" key="2">
    <source>
        <dbReference type="EMBL" id="TKR92706.1"/>
    </source>
</evidence>
<sequence>MTSIDESSDVFRMVDAAISRMSHIACLYSSQFVWHIEGYSSALQRAKRGLAPVIFSRPFFSHRNGYRMAVSFAPFGDGDSLREQNSVFVSILSSDNDDILEWPFACPITFTMLDQSAKKSDLQHFSVRFAPKVVVANAPFLGRPVSSRNPAFGIQRYVPISEMREGGRFVKNDALFIDIQIDVRVLKEI</sequence>
<name>A0A4U5P8Z6_STECR</name>
<dbReference type="InterPro" id="IPR002083">
    <property type="entry name" value="MATH/TRAF_dom"/>
</dbReference>
<dbReference type="EMBL" id="AZBU02000002">
    <property type="protein sequence ID" value="TKR92706.1"/>
    <property type="molecule type" value="Genomic_DNA"/>
</dbReference>
<evidence type="ECO:0000313" key="3">
    <source>
        <dbReference type="Proteomes" id="UP000298663"/>
    </source>
</evidence>
<dbReference type="SUPFAM" id="SSF49599">
    <property type="entry name" value="TRAF domain-like"/>
    <property type="match status" value="1"/>
</dbReference>
<comment type="caution">
    <text evidence="2">The sequence shown here is derived from an EMBL/GenBank/DDBJ whole genome shotgun (WGS) entry which is preliminary data.</text>
</comment>
<evidence type="ECO:0000259" key="1">
    <source>
        <dbReference type="PROSITE" id="PS50144"/>
    </source>
</evidence>
<keyword evidence="3" id="KW-1185">Reference proteome</keyword>
<organism evidence="2 3">
    <name type="scientific">Steinernema carpocapsae</name>
    <name type="common">Entomopathogenic nematode</name>
    <dbReference type="NCBI Taxonomy" id="34508"/>
    <lineage>
        <taxon>Eukaryota</taxon>
        <taxon>Metazoa</taxon>
        <taxon>Ecdysozoa</taxon>
        <taxon>Nematoda</taxon>
        <taxon>Chromadorea</taxon>
        <taxon>Rhabditida</taxon>
        <taxon>Tylenchina</taxon>
        <taxon>Panagrolaimomorpha</taxon>
        <taxon>Strongyloidoidea</taxon>
        <taxon>Steinernematidae</taxon>
        <taxon>Steinernema</taxon>
    </lineage>
</organism>
<protein>
    <recommendedName>
        <fullName evidence="1">MATH domain-containing protein</fullName>
    </recommendedName>
</protein>
<feature type="domain" description="MATH" evidence="1">
    <location>
        <begin position="29"/>
        <end position="181"/>
    </location>
</feature>
<dbReference type="PROSITE" id="PS50144">
    <property type="entry name" value="MATH"/>
    <property type="match status" value="1"/>
</dbReference>
<dbReference type="InterPro" id="IPR008974">
    <property type="entry name" value="TRAF-like"/>
</dbReference>
<dbReference type="Pfam" id="PF21355">
    <property type="entry name" value="TRAF-mep_MATH"/>
    <property type="match status" value="1"/>
</dbReference>
<dbReference type="Proteomes" id="UP000298663">
    <property type="component" value="Unassembled WGS sequence"/>
</dbReference>
<reference evidence="2 3" key="1">
    <citation type="journal article" date="2015" name="Genome Biol.">
        <title>Comparative genomics of Steinernema reveals deeply conserved gene regulatory networks.</title>
        <authorList>
            <person name="Dillman A.R."/>
            <person name="Macchietto M."/>
            <person name="Porter C.F."/>
            <person name="Rogers A."/>
            <person name="Williams B."/>
            <person name="Antoshechkin I."/>
            <person name="Lee M.M."/>
            <person name="Goodwin Z."/>
            <person name="Lu X."/>
            <person name="Lewis E.E."/>
            <person name="Goodrich-Blair H."/>
            <person name="Stock S.P."/>
            <person name="Adams B.J."/>
            <person name="Sternberg P.W."/>
            <person name="Mortazavi A."/>
        </authorList>
    </citation>
    <scope>NUCLEOTIDE SEQUENCE [LARGE SCALE GENOMIC DNA]</scope>
    <source>
        <strain evidence="2 3">ALL</strain>
    </source>
</reference>
<dbReference type="GO" id="GO:0043122">
    <property type="term" value="P:regulation of canonical NF-kappaB signal transduction"/>
    <property type="evidence" value="ECO:0007669"/>
    <property type="project" value="TreeGrafter"/>
</dbReference>
<dbReference type="AlphaFoldDB" id="A0A4U5P8Z6"/>
<proteinExistence type="predicted"/>
<dbReference type="PANTHER" id="PTHR10131:SF151">
    <property type="entry name" value="TNF RECEPTOR ASSOCIATED FACTOR (TRAF) HOMOLOG"/>
    <property type="match status" value="1"/>
</dbReference>
<dbReference type="InterPro" id="IPR049342">
    <property type="entry name" value="TRAF1-6_MATH_dom"/>
</dbReference>
<reference evidence="2 3" key="2">
    <citation type="journal article" date="2019" name="G3 (Bethesda)">
        <title>Hybrid Assembly of the Genome of the Entomopathogenic Nematode Steinernema carpocapsae Identifies the X-Chromosome.</title>
        <authorList>
            <person name="Serra L."/>
            <person name="Macchietto M."/>
            <person name="Macias-Munoz A."/>
            <person name="McGill C.J."/>
            <person name="Rodriguez I.M."/>
            <person name="Rodriguez B."/>
            <person name="Murad R."/>
            <person name="Mortazavi A."/>
        </authorList>
    </citation>
    <scope>NUCLEOTIDE SEQUENCE [LARGE SCALE GENOMIC DNA]</scope>
    <source>
        <strain evidence="2 3">ALL</strain>
    </source>
</reference>
<gene>
    <name evidence="2" type="ORF">L596_007307</name>
</gene>
<dbReference type="STRING" id="34508.A0A4U5P8Z6"/>